<feature type="transmembrane region" description="Helical" evidence="1">
    <location>
        <begin position="90"/>
        <end position="109"/>
    </location>
</feature>
<evidence type="ECO:0000256" key="2">
    <source>
        <dbReference type="SAM" id="SignalP"/>
    </source>
</evidence>
<dbReference type="Proteomes" id="UP000253551">
    <property type="component" value="Unassembled WGS sequence"/>
</dbReference>
<feature type="non-terminal residue" evidence="3">
    <location>
        <position position="287"/>
    </location>
</feature>
<sequence>MYITMALLQCLFIVTLQAFICYENTIQANLLPSFDTSVLSSTTTGSDTIPARARDRLGRIKWENIAFMGFQAWFFGIAVDATVYQNTAEILILAVLNGLCAILGALEIVDGNKWLTLLKKTDYSTAPLAIAEKIEIALSATILLFAIIMGYLSFAMSKQFGWNIYKKIGADVRIQKMYRTFQFFVLALKVNIFTGFMVSLFYLIQFALKQSDSKWNIWFQLVCTILMLPFLYFARTAGSTESILRMSIFLCFQAVVIVHFVLILRDTMQPNNNWYTWIAFICVGIAV</sequence>
<proteinExistence type="predicted"/>
<dbReference type="EMBL" id="PJQM01007479">
    <property type="protein sequence ID" value="RCH78127.1"/>
    <property type="molecule type" value="Genomic_DNA"/>
</dbReference>
<dbReference type="InterPro" id="IPR040410">
    <property type="entry name" value="UPF0658_Golgi"/>
</dbReference>
<protein>
    <recommendedName>
        <fullName evidence="5">TRP C-terminal domain-containing protein</fullName>
    </recommendedName>
</protein>
<keyword evidence="2" id="KW-0732">Signal</keyword>
<dbReference type="PANTHER" id="PTHR34391:SF2">
    <property type="entry name" value="TRP C-TERMINAL DOMAIN-CONTAINING PROTEIN"/>
    <property type="match status" value="1"/>
</dbReference>
<keyword evidence="4" id="KW-1185">Reference proteome</keyword>
<feature type="transmembrane region" description="Helical" evidence="1">
    <location>
        <begin position="217"/>
        <end position="234"/>
    </location>
</feature>
<organism evidence="3 4">
    <name type="scientific">Rhizopus stolonifer</name>
    <name type="common">Rhizopus nigricans</name>
    <dbReference type="NCBI Taxonomy" id="4846"/>
    <lineage>
        <taxon>Eukaryota</taxon>
        <taxon>Fungi</taxon>
        <taxon>Fungi incertae sedis</taxon>
        <taxon>Mucoromycota</taxon>
        <taxon>Mucoromycotina</taxon>
        <taxon>Mucoromycetes</taxon>
        <taxon>Mucorales</taxon>
        <taxon>Mucorineae</taxon>
        <taxon>Rhizopodaceae</taxon>
        <taxon>Rhizopus</taxon>
    </lineage>
</organism>
<feature type="signal peptide" evidence="2">
    <location>
        <begin position="1"/>
        <end position="18"/>
    </location>
</feature>
<dbReference type="GO" id="GO:0005794">
    <property type="term" value="C:Golgi apparatus"/>
    <property type="evidence" value="ECO:0007669"/>
    <property type="project" value="TreeGrafter"/>
</dbReference>
<evidence type="ECO:0000313" key="4">
    <source>
        <dbReference type="Proteomes" id="UP000253551"/>
    </source>
</evidence>
<keyword evidence="1" id="KW-1133">Transmembrane helix</keyword>
<comment type="caution">
    <text evidence="3">The sequence shown here is derived from an EMBL/GenBank/DDBJ whole genome shotgun (WGS) entry which is preliminary data.</text>
</comment>
<keyword evidence="1" id="KW-0472">Membrane</keyword>
<name>A0A367IKB5_RHIST</name>
<dbReference type="AlphaFoldDB" id="A0A367IKB5"/>
<feature type="transmembrane region" description="Helical" evidence="1">
    <location>
        <begin position="246"/>
        <end position="264"/>
    </location>
</feature>
<keyword evidence="1" id="KW-0812">Transmembrane</keyword>
<evidence type="ECO:0008006" key="5">
    <source>
        <dbReference type="Google" id="ProtNLM"/>
    </source>
</evidence>
<accession>A0A367IKB5</accession>
<dbReference type="OrthoDB" id="2448307at2759"/>
<evidence type="ECO:0000313" key="3">
    <source>
        <dbReference type="EMBL" id="RCH78127.1"/>
    </source>
</evidence>
<dbReference type="STRING" id="4846.A0A367IKB5"/>
<reference evidence="3 4" key="1">
    <citation type="journal article" date="2018" name="G3 (Bethesda)">
        <title>Phylogenetic and Phylogenomic Definition of Rhizopus Species.</title>
        <authorList>
            <person name="Gryganskyi A.P."/>
            <person name="Golan J."/>
            <person name="Dolatabadi S."/>
            <person name="Mondo S."/>
            <person name="Robb S."/>
            <person name="Idnurm A."/>
            <person name="Muszewska A."/>
            <person name="Steczkiewicz K."/>
            <person name="Masonjones S."/>
            <person name="Liao H.L."/>
            <person name="Gajdeczka M.T."/>
            <person name="Anike F."/>
            <person name="Vuek A."/>
            <person name="Anishchenko I.M."/>
            <person name="Voigt K."/>
            <person name="de Hoog G.S."/>
            <person name="Smith M.E."/>
            <person name="Heitman J."/>
            <person name="Vilgalys R."/>
            <person name="Stajich J.E."/>
        </authorList>
    </citation>
    <scope>NUCLEOTIDE SEQUENCE [LARGE SCALE GENOMIC DNA]</scope>
    <source>
        <strain evidence="3 4">LSU 92-RS-03</strain>
    </source>
</reference>
<feature type="chain" id="PRO_5016835456" description="TRP C-terminal domain-containing protein" evidence="2">
    <location>
        <begin position="19"/>
        <end position="287"/>
    </location>
</feature>
<dbReference type="PANTHER" id="PTHR34391">
    <property type="entry name" value="UPF0658 GOLGI APPARATUS MEMBRANE PROTEIN C1952.10C-RELATED"/>
    <property type="match status" value="1"/>
</dbReference>
<feature type="transmembrane region" description="Helical" evidence="1">
    <location>
        <begin position="136"/>
        <end position="157"/>
    </location>
</feature>
<feature type="transmembrane region" description="Helical" evidence="1">
    <location>
        <begin position="183"/>
        <end position="205"/>
    </location>
</feature>
<gene>
    <name evidence="3" type="ORF">CU098_004883</name>
</gene>
<evidence type="ECO:0000256" key="1">
    <source>
        <dbReference type="SAM" id="Phobius"/>
    </source>
</evidence>